<organism evidence="4 5">
    <name type="scientific">Halomonas eurihalina</name>
    <dbReference type="NCBI Taxonomy" id="42566"/>
    <lineage>
        <taxon>Bacteria</taxon>
        <taxon>Pseudomonadati</taxon>
        <taxon>Pseudomonadota</taxon>
        <taxon>Gammaproteobacteria</taxon>
        <taxon>Oceanospirillales</taxon>
        <taxon>Halomonadaceae</taxon>
        <taxon>Halomonas</taxon>
    </lineage>
</organism>
<dbReference type="Proteomes" id="UP000324260">
    <property type="component" value="Unassembled WGS sequence"/>
</dbReference>
<dbReference type="Pfam" id="PF00892">
    <property type="entry name" value="EamA"/>
    <property type="match status" value="1"/>
</dbReference>
<dbReference type="GO" id="GO:0016020">
    <property type="term" value="C:membrane"/>
    <property type="evidence" value="ECO:0007669"/>
    <property type="project" value="InterPro"/>
</dbReference>
<gene>
    <name evidence="4" type="ORF">FZZ93_11915</name>
</gene>
<feature type="domain" description="EamA" evidence="3">
    <location>
        <begin position="157"/>
        <end position="303"/>
    </location>
</feature>
<protein>
    <submittedName>
        <fullName evidence="4">DMT family transporter</fullName>
    </submittedName>
</protein>
<dbReference type="AlphaFoldDB" id="A0A5D9CWX4"/>
<evidence type="ECO:0000313" key="5">
    <source>
        <dbReference type="Proteomes" id="UP000324260"/>
    </source>
</evidence>
<sequence length="321" mass="34735">MNSSFLLGCFAALFSTFSWALNFVSPYVVGPYSNYDFIVARFVVAGVVGGVFVYKCRKELSDMNVMEVFLSMSMGVLGYLLYIVSVVGGAYFAGPVLAPAVIGTVPIFMVVLGNLYKNTIHWGKLVLPLAMAVGGLFFVNVELFFVDGYGSGERTTIGFLFCIAGVMCWLLFSLFNQRFTDRKPGLSVGGYTGLMMLGAGFATLVFIPVGMLFDLVDPVPSGVDRSSLAWFLLWAIMLATLSSVGGAWAWNYATQRLPMVLTGQLIAVEILFATVFGLMASQRFPTWFESLGSMLVVLGVVTTVRAVLKPAKLDQASRATG</sequence>
<comment type="caution">
    <text evidence="4">The sequence shown here is derived from an EMBL/GenBank/DDBJ whole genome shotgun (WGS) entry which is preliminary data.</text>
</comment>
<keyword evidence="5" id="KW-1185">Reference proteome</keyword>
<keyword evidence="1" id="KW-0472">Membrane</keyword>
<feature type="transmembrane region" description="Helical" evidence="1">
    <location>
        <begin position="125"/>
        <end position="145"/>
    </location>
</feature>
<dbReference type="RefSeq" id="WP_149322553.1">
    <property type="nucleotide sequence ID" value="NZ_JARWAH010000009.1"/>
</dbReference>
<dbReference type="EMBL" id="VTPU01000011">
    <property type="protein sequence ID" value="TZG35857.1"/>
    <property type="molecule type" value="Genomic_DNA"/>
</dbReference>
<keyword evidence="1" id="KW-0812">Transmembrane</keyword>
<feature type="transmembrane region" description="Helical" evidence="1">
    <location>
        <begin position="188"/>
        <end position="209"/>
    </location>
</feature>
<keyword evidence="1" id="KW-1133">Transmembrane helix</keyword>
<evidence type="ECO:0000256" key="2">
    <source>
        <dbReference type="SAM" id="SignalP"/>
    </source>
</evidence>
<keyword evidence="2" id="KW-0732">Signal</keyword>
<feature type="chain" id="PRO_5023070249" evidence="2">
    <location>
        <begin position="21"/>
        <end position="321"/>
    </location>
</feature>
<dbReference type="InterPro" id="IPR000620">
    <property type="entry name" value="EamA_dom"/>
</dbReference>
<feature type="transmembrane region" description="Helical" evidence="1">
    <location>
        <begin position="36"/>
        <end position="56"/>
    </location>
</feature>
<feature type="transmembrane region" description="Helical" evidence="1">
    <location>
        <begin position="97"/>
        <end position="116"/>
    </location>
</feature>
<evidence type="ECO:0000256" key="1">
    <source>
        <dbReference type="SAM" id="Phobius"/>
    </source>
</evidence>
<feature type="transmembrane region" description="Helical" evidence="1">
    <location>
        <begin position="157"/>
        <end position="176"/>
    </location>
</feature>
<accession>A0A5D9CWX4</accession>
<feature type="signal peptide" evidence="2">
    <location>
        <begin position="1"/>
        <end position="20"/>
    </location>
</feature>
<dbReference type="OrthoDB" id="7216522at2"/>
<feature type="transmembrane region" description="Helical" evidence="1">
    <location>
        <begin position="68"/>
        <end position="91"/>
    </location>
</feature>
<name>A0A5D9CWX4_HALER</name>
<feature type="transmembrane region" description="Helical" evidence="1">
    <location>
        <begin position="291"/>
        <end position="308"/>
    </location>
</feature>
<evidence type="ECO:0000259" key="3">
    <source>
        <dbReference type="Pfam" id="PF00892"/>
    </source>
</evidence>
<feature type="transmembrane region" description="Helical" evidence="1">
    <location>
        <begin position="257"/>
        <end position="279"/>
    </location>
</feature>
<reference evidence="4 5" key="1">
    <citation type="submission" date="2019-08" db="EMBL/GenBank/DDBJ databases">
        <title>Draft Genome Sequence of Halomonas eurihalina Isolated from Preserved Hide-surface.</title>
        <authorList>
            <person name="Hussain S.A."/>
            <person name="Xu A."/>
            <person name="Sarker M."/>
            <person name="Sommers C."/>
        </authorList>
    </citation>
    <scope>NUCLEOTIDE SEQUENCE [LARGE SCALE GENOMIC DNA]</scope>
    <source>
        <strain evidence="4 5">MS1</strain>
    </source>
</reference>
<feature type="transmembrane region" description="Helical" evidence="1">
    <location>
        <begin position="229"/>
        <end position="250"/>
    </location>
</feature>
<evidence type="ECO:0000313" key="4">
    <source>
        <dbReference type="EMBL" id="TZG35857.1"/>
    </source>
</evidence>
<proteinExistence type="predicted"/>